<dbReference type="VEuPathDB" id="GiardiaDB:QR46_4129"/>
<dbReference type="Proteomes" id="UP000070089">
    <property type="component" value="Unassembled WGS sequence"/>
</dbReference>
<proteinExistence type="predicted"/>
<dbReference type="AlphaFoldDB" id="A0A132NPC5"/>
<gene>
    <name evidence="1" type="ORF">QR46_4129</name>
</gene>
<name>A0A132NPC5_GIAIN</name>
<evidence type="ECO:0000313" key="2">
    <source>
        <dbReference type="Proteomes" id="UP000070089"/>
    </source>
</evidence>
<sequence length="628" mass="69154">MHSLTPRAVFFRGSEVFHRDVSRLTVRNLQKMQLSAISSPNISRTGMDTSAAEVNDLQVVSQLAAVLPDEGSIMGPTLACIPNTTIPTYRVRTPLRMPPHSEMDVSVTLISDNASSCVCRTDVAGNIECFLRPLLEHLQGNAYVAKLFIRSLDLGEGCVTVEISRMSPVAQIIVDIVVTNDINVSHLSTTEYKPGESMHVSLRDQPAPPLTYRPDFVPLHVLHPSEHGSVGDTHMVNATKQEVASFYDSTLRPDVCLMNTSDTQLLDRLESAPASVYNTLSAHRSHGNENSFRPDISTNVYAHQDHFPDRAILDQPIPASVNLVDVRPVSPAPQGQHVGSFTISKKKYIRVLPSDCLFGPASTAHPQTRTIRIRNIYSSDIRVECAIASRSFASEKQNIYPELAVGSAAFEIISQSEFRIPASNDQTKNFREVSIRFSPVHLNTILHAAKVIINVAPDVHSDQHDNRAFQIPLLGIAGRPFLTLMGEDLSHPNALIKIGDQASLRLKNDGMAPAFVKTAAIVQPKVPDASGYLPHKASEAYKTIPDSCIIAPGCSKDIFITRTGVSNKTPEEEEVAEIRYGHEGLRLLGMAYEGRGPWAELIKQLQLREDPLRIMGQNIEKLTIRLKM</sequence>
<dbReference type="OrthoDB" id="10250503at2759"/>
<evidence type="ECO:0000313" key="1">
    <source>
        <dbReference type="EMBL" id="KWX11886.1"/>
    </source>
</evidence>
<dbReference type="EMBL" id="JXTI01000149">
    <property type="protein sequence ID" value="KWX11886.1"/>
    <property type="molecule type" value="Genomic_DNA"/>
</dbReference>
<comment type="caution">
    <text evidence="1">The sequence shown here is derived from an EMBL/GenBank/DDBJ whole genome shotgun (WGS) entry which is preliminary data.</text>
</comment>
<organism evidence="1 2">
    <name type="scientific">Giardia duodenalis assemblage B</name>
    <dbReference type="NCBI Taxonomy" id="1394984"/>
    <lineage>
        <taxon>Eukaryota</taxon>
        <taxon>Metamonada</taxon>
        <taxon>Diplomonadida</taxon>
        <taxon>Hexamitidae</taxon>
        <taxon>Giardiinae</taxon>
        <taxon>Giardia</taxon>
    </lineage>
</organism>
<reference evidence="1 2" key="1">
    <citation type="journal article" date="2015" name="Mol. Biochem. Parasitol.">
        <title>Identification of polymorphic genes for use in assemblage B genotyping assays through comparative genomics of multiple assemblage B Giardia duodenalis isolates.</title>
        <authorList>
            <person name="Wielinga C."/>
            <person name="Thompson R.C."/>
            <person name="Monis P."/>
            <person name="Ryan U."/>
        </authorList>
    </citation>
    <scope>NUCLEOTIDE SEQUENCE [LARGE SCALE GENOMIC DNA]</scope>
    <source>
        <strain evidence="1 2">BAH15c1</strain>
    </source>
</reference>
<accession>A0A132NPC5</accession>
<protein>
    <submittedName>
        <fullName evidence="1">Uncharacterized protein</fullName>
    </submittedName>
</protein>